<feature type="region of interest" description="Disordered" evidence="1">
    <location>
        <begin position="14"/>
        <end position="50"/>
    </location>
</feature>
<dbReference type="EMBL" id="CP133720">
    <property type="protein sequence ID" value="WMW80487.1"/>
    <property type="molecule type" value="Genomic_DNA"/>
</dbReference>
<dbReference type="Pfam" id="PF03646">
    <property type="entry name" value="FlaG"/>
    <property type="match status" value="1"/>
</dbReference>
<protein>
    <submittedName>
        <fullName evidence="2">Flagellar protein FlaG</fullName>
    </submittedName>
</protein>
<reference evidence="2" key="1">
    <citation type="submission" date="2023-09" db="EMBL/GenBank/DDBJ databases">
        <title>Undibacterium sp. 20NA77.5 isolated from freshwater.</title>
        <authorList>
            <person name="Le V."/>
            <person name="Ko S.-R."/>
            <person name="Ahn C.-Y."/>
            <person name="Oh H.-M."/>
        </authorList>
    </citation>
    <scope>NUCLEOTIDE SEQUENCE</scope>
    <source>
        <strain evidence="2">20NA77.5</strain>
    </source>
</reference>
<dbReference type="Proteomes" id="UP001181355">
    <property type="component" value="Chromosome"/>
</dbReference>
<keyword evidence="2" id="KW-0282">Flagellum</keyword>
<dbReference type="PANTHER" id="PTHR37166">
    <property type="entry name" value="PROTEIN FLAG"/>
    <property type="match status" value="1"/>
</dbReference>
<dbReference type="RefSeq" id="WP_309481980.1">
    <property type="nucleotide sequence ID" value="NZ_CP133720.1"/>
</dbReference>
<gene>
    <name evidence="2" type="ORF">RF679_17880</name>
</gene>
<feature type="compositionally biased region" description="Polar residues" evidence="1">
    <location>
        <begin position="26"/>
        <end position="45"/>
    </location>
</feature>
<sequence length="126" mass="13396">MNINQVSGGVVGIPASSGTLELRPSNKPSVAPSVSNPVTPTSRSDLSAPVNELSEAEVRKTVEQLNQMMNANNGVNFKVDQGSGRMVIQVVDRETNTVVRQIPSKEIIEISKALEGKTGVLLKDKA</sequence>
<evidence type="ECO:0000313" key="3">
    <source>
        <dbReference type="Proteomes" id="UP001181355"/>
    </source>
</evidence>
<dbReference type="InterPro" id="IPR005186">
    <property type="entry name" value="FlaG"/>
</dbReference>
<dbReference type="SUPFAM" id="SSF160214">
    <property type="entry name" value="FlaG-like"/>
    <property type="match status" value="1"/>
</dbReference>
<organism evidence="2 3">
    <name type="scientific">Undibacterium cyanobacteriorum</name>
    <dbReference type="NCBI Taxonomy" id="3073561"/>
    <lineage>
        <taxon>Bacteria</taxon>
        <taxon>Pseudomonadati</taxon>
        <taxon>Pseudomonadota</taxon>
        <taxon>Betaproteobacteria</taxon>
        <taxon>Burkholderiales</taxon>
        <taxon>Oxalobacteraceae</taxon>
        <taxon>Undibacterium</taxon>
    </lineage>
</organism>
<dbReference type="Gene3D" id="3.30.160.170">
    <property type="entry name" value="FlaG-like"/>
    <property type="match status" value="1"/>
</dbReference>
<keyword evidence="3" id="KW-1185">Reference proteome</keyword>
<name>A0ABY9RJF1_9BURK</name>
<evidence type="ECO:0000256" key="1">
    <source>
        <dbReference type="SAM" id="MobiDB-lite"/>
    </source>
</evidence>
<accession>A0ABY9RJF1</accession>
<proteinExistence type="predicted"/>
<keyword evidence="2" id="KW-0966">Cell projection</keyword>
<keyword evidence="2" id="KW-0969">Cilium</keyword>
<evidence type="ECO:0000313" key="2">
    <source>
        <dbReference type="EMBL" id="WMW80487.1"/>
    </source>
</evidence>
<dbReference type="InterPro" id="IPR035924">
    <property type="entry name" value="FlaG-like_sf"/>
</dbReference>
<dbReference type="PANTHER" id="PTHR37166:SF1">
    <property type="entry name" value="PROTEIN FLAG"/>
    <property type="match status" value="1"/>
</dbReference>